<feature type="coiled-coil region" evidence="1">
    <location>
        <begin position="268"/>
        <end position="321"/>
    </location>
</feature>
<keyword evidence="5" id="KW-1185">Reference proteome</keyword>
<reference evidence="4 5" key="1">
    <citation type="submission" date="2024-01" db="EMBL/GenBank/DDBJ databases">
        <title>Genome assemblies of Stephania.</title>
        <authorList>
            <person name="Yang L."/>
        </authorList>
    </citation>
    <scope>NUCLEOTIDE SEQUENCE [LARGE SCALE GENOMIC DNA]</scope>
    <source>
        <strain evidence="4">JXDWG</strain>
        <tissue evidence="4">Leaf</tissue>
    </source>
</reference>
<dbReference type="Pfam" id="PF02151">
    <property type="entry name" value="UVR"/>
    <property type="match status" value="1"/>
</dbReference>
<dbReference type="PANTHER" id="PTHR38394">
    <property type="entry name" value="NEUROFILAMENT LIGHT PROTEIN"/>
    <property type="match status" value="1"/>
</dbReference>
<dbReference type="AlphaFoldDB" id="A0AAP0IBU4"/>
<sequence>MAEDEDSSSSMSSLFEGMVLFNSSQIPDPIDPSPTSTSTPLDENLFSDLTLTSPSPQSPPATAAAAASTPPPPPEIPSGSRQISRRKKKGGFFRVGYGRDSSGSSFDEPISSSSSPIQSNFNSDSVTPKLGETPIDQPLSSSSSSSPIQSNSNSNSNSSSVTPRFEEPPIGTTTSEGIESKVPTIESEVRERSSEIPTNEIEVQEMGSVENDERRDGLVAESVSSEEKLEGIRGVVMEKIGRIRGVVLEVSKLRKEVARKRRKAAENVNLSAVKYRELEEELEEACEAEDFERADRVSERLSEVEKERESFANALRDAEAERGLNQGCVSQEYMVYGHMEIWVAVKKLEAADNADLILKNAAEHSLKEMDEWSSSMEKLEIKKMELEIESHLINDTHLGLSDSINHAIENDTIEKELFLKKKHELTEDLEKLLALVREKEAEIAENDSHIAEVEKRIANVVSQFHDAKSSINVKYDDMQSVLSMVDLESEALSTKKKEIDDFVYQQEKRGAMLRELASGSSNEARECQELVELRKSLALPIFSYREEKMKLAKTEEKIMEEVQTLRQEISSARISLQELSSTRSRIQEEITSAKQRIFFIDKRSPELEAEKKVAAAARNFKEAARVAAEMKSLGVEKESIKNTMDDAILELEKVEEEINATVERLLKMEELILSKEREAAMAGFERLRIVSAAAMAERSAALDLGDDEEACTLHAEAEAANSEAAKLQEAYNLKEEDFGSMAKHLISIELIANLGRKQLAEMAKSVSLSNT</sequence>
<evidence type="ECO:0000313" key="4">
    <source>
        <dbReference type="EMBL" id="KAK9112275.1"/>
    </source>
</evidence>
<dbReference type="InterPro" id="IPR001943">
    <property type="entry name" value="UVR_dom"/>
</dbReference>
<keyword evidence="1" id="KW-0175">Coiled coil</keyword>
<accession>A0AAP0IBU4</accession>
<proteinExistence type="predicted"/>
<feature type="compositionally biased region" description="Low complexity" evidence="2">
    <location>
        <begin position="52"/>
        <end position="68"/>
    </location>
</feature>
<organism evidence="4 5">
    <name type="scientific">Stephania cephalantha</name>
    <dbReference type="NCBI Taxonomy" id="152367"/>
    <lineage>
        <taxon>Eukaryota</taxon>
        <taxon>Viridiplantae</taxon>
        <taxon>Streptophyta</taxon>
        <taxon>Embryophyta</taxon>
        <taxon>Tracheophyta</taxon>
        <taxon>Spermatophyta</taxon>
        <taxon>Magnoliopsida</taxon>
        <taxon>Ranunculales</taxon>
        <taxon>Menispermaceae</taxon>
        <taxon>Menispermoideae</taxon>
        <taxon>Cissampelideae</taxon>
        <taxon>Stephania</taxon>
    </lineage>
</organism>
<evidence type="ECO:0000313" key="5">
    <source>
        <dbReference type="Proteomes" id="UP001419268"/>
    </source>
</evidence>
<gene>
    <name evidence="4" type="ORF">Scep_019794</name>
</gene>
<evidence type="ECO:0000259" key="3">
    <source>
        <dbReference type="PROSITE" id="PS50151"/>
    </source>
</evidence>
<dbReference type="PANTHER" id="PTHR38394:SF1">
    <property type="entry name" value="NEUROFILAMENT LIGHT PROTEIN"/>
    <property type="match status" value="1"/>
</dbReference>
<feature type="region of interest" description="Disordered" evidence="2">
    <location>
        <begin position="1"/>
        <end position="222"/>
    </location>
</feature>
<feature type="coiled-coil region" evidence="1">
    <location>
        <begin position="637"/>
        <end position="671"/>
    </location>
</feature>
<dbReference type="Proteomes" id="UP001419268">
    <property type="component" value="Unassembled WGS sequence"/>
</dbReference>
<dbReference type="EMBL" id="JBBNAG010000008">
    <property type="protein sequence ID" value="KAK9112275.1"/>
    <property type="molecule type" value="Genomic_DNA"/>
</dbReference>
<protein>
    <recommendedName>
        <fullName evidence="3">UVR domain-containing protein</fullName>
    </recommendedName>
</protein>
<feature type="compositionally biased region" description="Low complexity" evidence="2">
    <location>
        <begin position="140"/>
        <end position="160"/>
    </location>
</feature>
<dbReference type="PROSITE" id="PS50151">
    <property type="entry name" value="UVR"/>
    <property type="match status" value="1"/>
</dbReference>
<evidence type="ECO:0000256" key="2">
    <source>
        <dbReference type="SAM" id="MobiDB-lite"/>
    </source>
</evidence>
<feature type="compositionally biased region" description="Low complexity" evidence="2">
    <location>
        <begin position="23"/>
        <end position="40"/>
    </location>
</feature>
<evidence type="ECO:0000256" key="1">
    <source>
        <dbReference type="SAM" id="Coils"/>
    </source>
</evidence>
<comment type="caution">
    <text evidence="4">The sequence shown here is derived from an EMBL/GenBank/DDBJ whole genome shotgun (WGS) entry which is preliminary data.</text>
</comment>
<name>A0AAP0IBU4_9MAGN</name>
<feature type="coiled-coil region" evidence="1">
    <location>
        <begin position="548"/>
        <end position="596"/>
    </location>
</feature>
<feature type="compositionally biased region" description="Low complexity" evidence="2">
    <location>
        <begin position="101"/>
        <end position="125"/>
    </location>
</feature>
<feature type="coiled-coil region" evidence="1">
    <location>
        <begin position="422"/>
        <end position="456"/>
    </location>
</feature>
<feature type="domain" description="UVR" evidence="3">
    <location>
        <begin position="272"/>
        <end position="307"/>
    </location>
</feature>